<proteinExistence type="predicted"/>
<gene>
    <name evidence="2" type="ORF">EJB05_03421</name>
</gene>
<dbReference type="Proteomes" id="UP000324897">
    <property type="component" value="Chromosome 5"/>
</dbReference>
<feature type="compositionally biased region" description="Polar residues" evidence="1">
    <location>
        <begin position="207"/>
        <end position="219"/>
    </location>
</feature>
<feature type="non-terminal residue" evidence="2">
    <location>
        <position position="1"/>
    </location>
</feature>
<dbReference type="EMBL" id="RWGY01000004">
    <property type="protein sequence ID" value="TVU43997.1"/>
    <property type="molecule type" value="Genomic_DNA"/>
</dbReference>
<accession>A0A5J9W7U4</accession>
<feature type="compositionally biased region" description="Basic and acidic residues" evidence="1">
    <location>
        <begin position="169"/>
        <end position="204"/>
    </location>
</feature>
<reference evidence="2 3" key="1">
    <citation type="journal article" date="2019" name="Sci. Rep.">
        <title>A high-quality genome of Eragrostis curvula grass provides insights into Poaceae evolution and supports new strategies to enhance forage quality.</title>
        <authorList>
            <person name="Carballo J."/>
            <person name="Santos B.A.C.M."/>
            <person name="Zappacosta D."/>
            <person name="Garbus I."/>
            <person name="Selva J.P."/>
            <person name="Gallo C.A."/>
            <person name="Diaz A."/>
            <person name="Albertini E."/>
            <person name="Caccamo M."/>
            <person name="Echenique V."/>
        </authorList>
    </citation>
    <scope>NUCLEOTIDE SEQUENCE [LARGE SCALE GENOMIC DNA]</scope>
    <source>
        <strain evidence="3">cv. Victoria</strain>
        <tissue evidence="2">Leaf</tissue>
    </source>
</reference>
<feature type="compositionally biased region" description="Low complexity" evidence="1">
    <location>
        <begin position="132"/>
        <end position="143"/>
    </location>
</feature>
<dbReference type="Gramene" id="TVU43997">
    <property type="protein sequence ID" value="TVU43997"/>
    <property type="gene ID" value="EJB05_03421"/>
</dbReference>
<name>A0A5J9W7U4_9POAL</name>
<organism evidence="2 3">
    <name type="scientific">Eragrostis curvula</name>
    <name type="common">weeping love grass</name>
    <dbReference type="NCBI Taxonomy" id="38414"/>
    <lineage>
        <taxon>Eukaryota</taxon>
        <taxon>Viridiplantae</taxon>
        <taxon>Streptophyta</taxon>
        <taxon>Embryophyta</taxon>
        <taxon>Tracheophyta</taxon>
        <taxon>Spermatophyta</taxon>
        <taxon>Magnoliopsida</taxon>
        <taxon>Liliopsida</taxon>
        <taxon>Poales</taxon>
        <taxon>Poaceae</taxon>
        <taxon>PACMAD clade</taxon>
        <taxon>Chloridoideae</taxon>
        <taxon>Eragrostideae</taxon>
        <taxon>Eragrostidinae</taxon>
        <taxon>Eragrostis</taxon>
    </lineage>
</organism>
<evidence type="ECO:0000313" key="2">
    <source>
        <dbReference type="EMBL" id="TVU43997.1"/>
    </source>
</evidence>
<keyword evidence="3" id="KW-1185">Reference proteome</keyword>
<sequence length="278" mass="31109">MRSDYPYLASKNDPIINAVIAACKARKVYDVMSIQKDWNNEIIDQFFATLYVEENDRVSKFYWMTEGRWFEVSYAQFARILGFGRYDANRPHLHSQAILSTSRMGFMYPRSMQGSKGHSTAAPLHPLVVGTPDPAAKAKPTAPRRGSWGPEQNTSIKPTTLNFDADWTPVKERPALSTPVRERAGAATPVRDRAGAATPVRERSFAASPSLSTASVRKSSSVLPRLTKSKSFVADRDNHPRIPRSPFPTVREELDELHNFASYEESGEGGRAILAFFR</sequence>
<evidence type="ECO:0000313" key="3">
    <source>
        <dbReference type="Proteomes" id="UP000324897"/>
    </source>
</evidence>
<protein>
    <submittedName>
        <fullName evidence="2">Uncharacterized protein</fullName>
    </submittedName>
</protein>
<feature type="compositionally biased region" description="Polar residues" evidence="1">
    <location>
        <begin position="150"/>
        <end position="162"/>
    </location>
</feature>
<dbReference type="AlphaFoldDB" id="A0A5J9W7U4"/>
<evidence type="ECO:0000256" key="1">
    <source>
        <dbReference type="SAM" id="MobiDB-lite"/>
    </source>
</evidence>
<dbReference type="OrthoDB" id="1602505at2759"/>
<feature type="region of interest" description="Disordered" evidence="1">
    <location>
        <begin position="132"/>
        <end position="219"/>
    </location>
</feature>
<comment type="caution">
    <text evidence="2">The sequence shown here is derived from an EMBL/GenBank/DDBJ whole genome shotgun (WGS) entry which is preliminary data.</text>
</comment>